<reference evidence="6" key="1">
    <citation type="submission" date="2020-05" db="EMBL/GenBank/DDBJ databases">
        <authorList>
            <person name="Chiriac C."/>
            <person name="Salcher M."/>
            <person name="Ghai R."/>
            <person name="Kavagutti S V."/>
        </authorList>
    </citation>
    <scope>NUCLEOTIDE SEQUENCE</scope>
</reference>
<evidence type="ECO:0000256" key="2">
    <source>
        <dbReference type="ARBA" id="ARBA00022741"/>
    </source>
</evidence>
<keyword evidence="1" id="KW-1188">Viral release from host cell</keyword>
<proteinExistence type="predicted"/>
<evidence type="ECO:0000256" key="3">
    <source>
        <dbReference type="ARBA" id="ARBA00022840"/>
    </source>
</evidence>
<gene>
    <name evidence="6" type="ORF">UFOVP1295_42</name>
</gene>
<sequence>MTSKSMKELLDSVSLKDIPAILPLLSPSEQEKLLAELDKLGELKKRKLSQTRFLKFVEAVWPSFISGRHHTKMADAFERVAAGKCKRLIINMPPRHTKSEFASYLLPAWFLGKYPHKKVIQTSHTAELAVGFGRKVRNLVDMEVYKDIFPGVALQSDSKAAGRWATSKGGDYFAIGVGGAVTGKGADLLIIDDPHSEQEASLAETSPDIYDKTYEWYTSGPRQRLQPGGAIVVVMTRWSLRDLTGQVLKAEAQRGGEGWEVIEFPAILPSGNPLWPEFWPLEELSILKEELPNSKWMAQYQQNPTSEGAAIVKREWWQTWEEEKPPQCEFVLMAWDTAFEKGNRADYSALTTWGVFYHPDATGKLQANIILLNAFRERMEFPRLKQVAIDQYKDWKPDGVIIEKKASGAPLIYELRAMGIPVQEFTPSKGNDKISRLNAVSDLFASGRVWAPGTHWAEEVIDEVAAFPAGEHDDYVDSVSLALMRFRKGGYIGTALDTPDDPEYFRRRKVQGYY</sequence>
<evidence type="ECO:0000259" key="5">
    <source>
        <dbReference type="Pfam" id="PF17289"/>
    </source>
</evidence>
<accession>A0A6J5RQB9</accession>
<evidence type="ECO:0000313" key="6">
    <source>
        <dbReference type="EMBL" id="CAB4195888.1"/>
    </source>
</evidence>
<dbReference type="Pfam" id="PF17289">
    <property type="entry name" value="Terminase_6C"/>
    <property type="match status" value="1"/>
</dbReference>
<dbReference type="InterPro" id="IPR035421">
    <property type="entry name" value="Terminase_6C"/>
</dbReference>
<keyword evidence="3" id="KW-0067">ATP-binding</keyword>
<protein>
    <submittedName>
        <fullName evidence="6">Archaeophage PsiM2, terminase large subunit</fullName>
    </submittedName>
</protein>
<dbReference type="InterPro" id="IPR006517">
    <property type="entry name" value="Phage_terminase_lsu-like_C"/>
</dbReference>
<organism evidence="6">
    <name type="scientific">uncultured Caudovirales phage</name>
    <dbReference type="NCBI Taxonomy" id="2100421"/>
    <lineage>
        <taxon>Viruses</taxon>
        <taxon>Duplodnaviria</taxon>
        <taxon>Heunggongvirae</taxon>
        <taxon>Uroviricota</taxon>
        <taxon>Caudoviricetes</taxon>
        <taxon>Peduoviridae</taxon>
        <taxon>Maltschvirus</taxon>
        <taxon>Maltschvirus maltsch</taxon>
    </lineage>
</organism>
<dbReference type="NCBIfam" id="TIGR01630">
    <property type="entry name" value="psiM2_ORF9"/>
    <property type="match status" value="1"/>
</dbReference>
<keyword evidence="4" id="KW-0231">Viral genome packaging</keyword>
<name>A0A6J5RQB9_9CAUD</name>
<keyword evidence="2" id="KW-0547">Nucleotide-binding</keyword>
<feature type="domain" description="Terminase large subunit gp17-like C-terminal" evidence="5">
    <location>
        <begin position="334"/>
        <end position="485"/>
    </location>
</feature>
<dbReference type="GO" id="GO:0005524">
    <property type="term" value="F:ATP binding"/>
    <property type="evidence" value="ECO:0007669"/>
    <property type="project" value="UniProtKB-KW"/>
</dbReference>
<evidence type="ECO:0000256" key="4">
    <source>
        <dbReference type="ARBA" id="ARBA00023219"/>
    </source>
</evidence>
<dbReference type="Gene3D" id="3.30.420.240">
    <property type="match status" value="1"/>
</dbReference>
<evidence type="ECO:0000256" key="1">
    <source>
        <dbReference type="ARBA" id="ARBA00022612"/>
    </source>
</evidence>
<dbReference type="EMBL" id="LR797242">
    <property type="protein sequence ID" value="CAB4195888.1"/>
    <property type="molecule type" value="Genomic_DNA"/>
</dbReference>